<name>A0A9D1K5A7_9FIRM</name>
<dbReference type="InterPro" id="IPR008929">
    <property type="entry name" value="Chondroitin_lyas"/>
</dbReference>
<dbReference type="AlphaFoldDB" id="A0A9D1K5A7"/>
<dbReference type="EMBL" id="DVJN01000002">
    <property type="protein sequence ID" value="HIS91407.1"/>
    <property type="molecule type" value="Genomic_DNA"/>
</dbReference>
<dbReference type="Gene3D" id="1.50.10.100">
    <property type="entry name" value="Chondroitin AC/alginate lyase"/>
    <property type="match status" value="1"/>
</dbReference>
<dbReference type="Pfam" id="PF25841">
    <property type="entry name" value="Ulvan_lyase_C"/>
    <property type="match status" value="1"/>
</dbReference>
<feature type="domain" description="Broad-specificity ulvan lyase N-terminal" evidence="1">
    <location>
        <begin position="12"/>
        <end position="343"/>
    </location>
</feature>
<reference evidence="3" key="2">
    <citation type="journal article" date="2021" name="PeerJ">
        <title>Extensive microbial diversity within the chicken gut microbiome revealed by metagenomics and culture.</title>
        <authorList>
            <person name="Gilroy R."/>
            <person name="Ravi A."/>
            <person name="Getino M."/>
            <person name="Pursley I."/>
            <person name="Horton D.L."/>
            <person name="Alikhan N.F."/>
            <person name="Baker D."/>
            <person name="Gharbi K."/>
            <person name="Hall N."/>
            <person name="Watson M."/>
            <person name="Adriaenssens E.M."/>
            <person name="Foster-Nyarko E."/>
            <person name="Jarju S."/>
            <person name="Secka A."/>
            <person name="Antonio M."/>
            <person name="Oren A."/>
            <person name="Chaudhuri R.R."/>
            <person name="La Ragione R."/>
            <person name="Hildebrand F."/>
            <person name="Pallen M.J."/>
        </authorList>
    </citation>
    <scope>NUCLEOTIDE SEQUENCE</scope>
    <source>
        <strain evidence="3">13766</strain>
    </source>
</reference>
<dbReference type="GO" id="GO:0005975">
    <property type="term" value="P:carbohydrate metabolic process"/>
    <property type="evidence" value="ECO:0007669"/>
    <property type="project" value="InterPro"/>
</dbReference>
<evidence type="ECO:0000259" key="2">
    <source>
        <dbReference type="Pfam" id="PF25841"/>
    </source>
</evidence>
<sequence>MPNRKERAFALMQTWCDALLSYQVRELATPYLHGGLLCPACHGMHGRCADLAYPLVTLWAHTGREAYLRAAAELVDWTEANLVCEGGYRNDAGNRWMGITAFSAMSLGEALLHYGGQLDSALRARWQAIFARLCRFMPRFYETCEPNINYYAGGAALFALAHRLLGGGDWLEKARALERFCRAHFDAQGLFYGEGKPLDGVTAKGCRPIDMGYNLEESLPLLIQFSVHAQDAESLNFYAARMRDHLAFLLPDGAIDNSFGTRHNKWTYWGSRTSDGVLEGLAHLAALDPLFDRAADAVLGLYERCTHDGLLYGGPMAHDAQEPPCLHHAFCHAKALCELFHYGGKGAAGGEPLVTVPDGVSSYQNGNLLLCRVGGWRATVSACDFIYLEGADNGGGSLTLLWHDRLGPLCAATMARYVPSEPLNMQYLRSGEERFCLTPHIAAGEKMSVCDRGVRLFCECAQPDCARIAAQGAWFDFQYEFTERAVRIRARSQEGGAFFLPIIASRAARVLPQKDAILTGGLRVRAEGARLPDGEAARQYSQVGGFECVRVEIPLAPGEARTVEITLAENPEP</sequence>
<protein>
    <recommendedName>
        <fullName evidence="5">Alginate lyase domain-containing protein</fullName>
    </recommendedName>
</protein>
<dbReference type="InterPro" id="IPR058907">
    <property type="entry name" value="P29_N"/>
</dbReference>
<accession>A0A9D1K5A7</accession>
<reference evidence="3" key="1">
    <citation type="submission" date="2020-10" db="EMBL/GenBank/DDBJ databases">
        <authorList>
            <person name="Gilroy R."/>
        </authorList>
    </citation>
    <scope>NUCLEOTIDE SEQUENCE</scope>
    <source>
        <strain evidence="3">13766</strain>
    </source>
</reference>
<dbReference type="Pfam" id="PF25840">
    <property type="entry name" value="Ulvan_lyase_N"/>
    <property type="match status" value="1"/>
</dbReference>
<proteinExistence type="predicted"/>
<gene>
    <name evidence="3" type="ORF">IAA84_00135</name>
</gene>
<comment type="caution">
    <text evidence="3">The sequence shown here is derived from an EMBL/GenBank/DDBJ whole genome shotgun (WGS) entry which is preliminary data.</text>
</comment>
<dbReference type="InterPro" id="IPR058908">
    <property type="entry name" value="P29_C"/>
</dbReference>
<organism evidence="3 4">
    <name type="scientific">Candidatus Alectryocaccomicrobium excrementavium</name>
    <dbReference type="NCBI Taxonomy" id="2840668"/>
    <lineage>
        <taxon>Bacteria</taxon>
        <taxon>Bacillati</taxon>
        <taxon>Bacillota</taxon>
        <taxon>Clostridia</taxon>
        <taxon>Candidatus Alectryocaccomicrobium</taxon>
    </lineage>
</organism>
<evidence type="ECO:0000313" key="4">
    <source>
        <dbReference type="Proteomes" id="UP000824140"/>
    </source>
</evidence>
<dbReference type="Proteomes" id="UP000824140">
    <property type="component" value="Unassembled WGS sequence"/>
</dbReference>
<evidence type="ECO:0000259" key="1">
    <source>
        <dbReference type="Pfam" id="PF25840"/>
    </source>
</evidence>
<dbReference type="SUPFAM" id="SSF48208">
    <property type="entry name" value="Six-hairpin glycosidases"/>
    <property type="match status" value="1"/>
</dbReference>
<feature type="domain" description="Broad-specificity ulvan lyase C-terminal" evidence="2">
    <location>
        <begin position="363"/>
        <end position="443"/>
    </location>
</feature>
<dbReference type="InterPro" id="IPR008928">
    <property type="entry name" value="6-hairpin_glycosidase_sf"/>
</dbReference>
<evidence type="ECO:0000313" key="3">
    <source>
        <dbReference type="EMBL" id="HIS91407.1"/>
    </source>
</evidence>
<evidence type="ECO:0008006" key="5">
    <source>
        <dbReference type="Google" id="ProtNLM"/>
    </source>
</evidence>